<dbReference type="AlphaFoldDB" id="A0A5N3WIR9"/>
<dbReference type="GO" id="GO:0070876">
    <property type="term" value="C:SOSS complex"/>
    <property type="evidence" value="ECO:0007669"/>
    <property type="project" value="TreeGrafter"/>
</dbReference>
<keyword evidence="3" id="KW-0238">DNA-binding</keyword>
<evidence type="ECO:0000256" key="4">
    <source>
        <dbReference type="ARBA" id="ARBA00023204"/>
    </source>
</evidence>
<proteinExistence type="inferred from homology"/>
<comment type="function">
    <text evidence="7">Component of the SOSS complex, a multiprotein complex that functions downstream of the MRN complex to promote DNA repair and G2/M checkpoint. In the SOSS complex, acts as a sensor of single-stranded DNA that binds to single-stranded DNA, in particular to polypyrimidines. The SOSS complex associates with DNA lesions and influences diverse endpoints in the cellular DNA damage response including cell-cycle checkpoint activation, recombinational repair and maintenance of genomic stability. Required for efficient homologous recombination-dependent repair of double-strand breaks (DSBs) and ATM-dependent signaling pathways.</text>
</comment>
<dbReference type="SUPFAM" id="SSF50249">
    <property type="entry name" value="Nucleic acid-binding proteins"/>
    <property type="match status" value="1"/>
</dbReference>
<dbReference type="Gene3D" id="2.40.50.140">
    <property type="entry name" value="Nucleic acid-binding proteins"/>
    <property type="match status" value="1"/>
</dbReference>
<evidence type="ECO:0000313" key="9">
    <source>
        <dbReference type="EMBL" id="KAB0361669.1"/>
    </source>
</evidence>
<sequence length="149" mass="16269">VTKTKNGHEVWACKVADKTGSIIISVWDDVGNLIQPGDTIQLTKSCLVFKGCVPLCTGHGCDLQKIGEFCLVYSEVPNFSEPNPEYILRLPGLPATSPPNHSCCLPGPSSNRISKGKKKKGKKKKTQRSSKRKQKTFLFLATSHNPSVC</sequence>
<evidence type="ECO:0000256" key="2">
    <source>
        <dbReference type="ARBA" id="ARBA00022763"/>
    </source>
</evidence>
<evidence type="ECO:0000256" key="3">
    <source>
        <dbReference type="ARBA" id="ARBA00023125"/>
    </source>
</evidence>
<keyword evidence="5" id="KW-0539">Nucleus</keyword>
<evidence type="ECO:0000256" key="1">
    <source>
        <dbReference type="ARBA" id="ARBA00004123"/>
    </source>
</evidence>
<organism evidence="9 10">
    <name type="scientific">Muntiacus muntjak</name>
    <name type="common">Barking deer</name>
    <name type="synonym">Indian muntjac</name>
    <dbReference type="NCBI Taxonomy" id="9888"/>
    <lineage>
        <taxon>Eukaryota</taxon>
        <taxon>Metazoa</taxon>
        <taxon>Chordata</taxon>
        <taxon>Craniata</taxon>
        <taxon>Vertebrata</taxon>
        <taxon>Euteleostomi</taxon>
        <taxon>Mammalia</taxon>
        <taxon>Eutheria</taxon>
        <taxon>Laurasiatheria</taxon>
        <taxon>Artiodactyla</taxon>
        <taxon>Ruminantia</taxon>
        <taxon>Pecora</taxon>
        <taxon>Cervidae</taxon>
        <taxon>Muntiacinae</taxon>
        <taxon>Muntiacus</taxon>
    </lineage>
</organism>
<feature type="non-terminal residue" evidence="9">
    <location>
        <position position="1"/>
    </location>
</feature>
<evidence type="ECO:0008006" key="11">
    <source>
        <dbReference type="Google" id="ProtNLM"/>
    </source>
</evidence>
<dbReference type="EMBL" id="VCEA01000001">
    <property type="protein sequence ID" value="KAB0361669.1"/>
    <property type="molecule type" value="Genomic_DNA"/>
</dbReference>
<comment type="caution">
    <text evidence="9">The sequence shown here is derived from an EMBL/GenBank/DDBJ whole genome shotgun (WGS) entry which is preliminary data.</text>
</comment>
<comment type="similarity">
    <text evidence="6">Belongs to the SOSS-B family. SOSS-B1 subfamily.</text>
</comment>
<evidence type="ECO:0000256" key="5">
    <source>
        <dbReference type="ARBA" id="ARBA00023242"/>
    </source>
</evidence>
<feature type="region of interest" description="Disordered" evidence="8">
    <location>
        <begin position="106"/>
        <end position="135"/>
    </location>
</feature>
<name>A0A5N3WIR9_MUNMU</name>
<dbReference type="Proteomes" id="UP000326458">
    <property type="component" value="Unassembled WGS sequence"/>
</dbReference>
<dbReference type="PANTHER" id="PTHR13356">
    <property type="entry name" value="OB FOLD NUCLEIC ACID BINDING PROTEIN-RELATED"/>
    <property type="match status" value="1"/>
</dbReference>
<feature type="compositionally biased region" description="Basic residues" evidence="8">
    <location>
        <begin position="114"/>
        <end position="135"/>
    </location>
</feature>
<keyword evidence="4" id="KW-0234">DNA repair</keyword>
<dbReference type="GO" id="GO:0000724">
    <property type="term" value="P:double-strand break repair via homologous recombination"/>
    <property type="evidence" value="ECO:0007669"/>
    <property type="project" value="TreeGrafter"/>
</dbReference>
<keyword evidence="2" id="KW-0227">DNA damage</keyword>
<dbReference type="InterPro" id="IPR051231">
    <property type="entry name" value="SOSS-B"/>
</dbReference>
<evidence type="ECO:0000256" key="6">
    <source>
        <dbReference type="ARBA" id="ARBA00038163"/>
    </source>
</evidence>
<dbReference type="PANTHER" id="PTHR13356:SF3">
    <property type="entry name" value="SOSS COMPLEX SUBUNIT B1"/>
    <property type="match status" value="1"/>
</dbReference>
<reference evidence="9 10" key="1">
    <citation type="submission" date="2019-06" db="EMBL/GenBank/DDBJ databases">
        <title>Discovery of a novel chromosome fission-fusion reversal in muntjac.</title>
        <authorList>
            <person name="Mudd A.B."/>
            <person name="Bredeson J.V."/>
            <person name="Baum R."/>
            <person name="Hockemeyer D."/>
            <person name="Rokhsar D.S."/>
        </authorList>
    </citation>
    <scope>NUCLEOTIDE SEQUENCE [LARGE SCALE GENOMIC DNA]</scope>
    <source>
        <strain evidence="9">UTSW_UCB_Mm</strain>
        <tissue evidence="9">Fibroblast cell line</tissue>
    </source>
</reference>
<protein>
    <recommendedName>
        <fullName evidence="11">OB domain-containing protein</fullName>
    </recommendedName>
</protein>
<evidence type="ECO:0000313" key="10">
    <source>
        <dbReference type="Proteomes" id="UP000326458"/>
    </source>
</evidence>
<dbReference type="GO" id="GO:0044818">
    <property type="term" value="P:mitotic G2/M transition checkpoint"/>
    <property type="evidence" value="ECO:0007669"/>
    <property type="project" value="TreeGrafter"/>
</dbReference>
<keyword evidence="10" id="KW-1185">Reference proteome</keyword>
<comment type="subcellular location">
    <subcellularLocation>
        <location evidence="1">Nucleus</location>
    </subcellularLocation>
</comment>
<dbReference type="GO" id="GO:0010212">
    <property type="term" value="P:response to ionizing radiation"/>
    <property type="evidence" value="ECO:0007669"/>
    <property type="project" value="TreeGrafter"/>
</dbReference>
<evidence type="ECO:0000256" key="7">
    <source>
        <dbReference type="ARBA" id="ARBA00045824"/>
    </source>
</evidence>
<dbReference type="GO" id="GO:0003677">
    <property type="term" value="F:DNA binding"/>
    <property type="evidence" value="ECO:0007669"/>
    <property type="project" value="UniProtKB-KW"/>
</dbReference>
<accession>A0A5N3WIR9</accession>
<dbReference type="InterPro" id="IPR012340">
    <property type="entry name" value="NA-bd_OB-fold"/>
</dbReference>
<gene>
    <name evidence="9" type="ORF">FD754_005825</name>
</gene>
<evidence type="ECO:0000256" key="8">
    <source>
        <dbReference type="SAM" id="MobiDB-lite"/>
    </source>
</evidence>